<dbReference type="InterPro" id="IPR001304">
    <property type="entry name" value="C-type_lectin-like"/>
</dbReference>
<protein>
    <submittedName>
        <fullName evidence="4">C-type lectin-related protein 4</fullName>
    </submittedName>
</protein>
<evidence type="ECO:0000313" key="4">
    <source>
        <dbReference type="EMBL" id="GFR91525.1"/>
    </source>
</evidence>
<dbReference type="AlphaFoldDB" id="A0AAV4H242"/>
<evidence type="ECO:0000313" key="5">
    <source>
        <dbReference type="Proteomes" id="UP000762676"/>
    </source>
</evidence>
<dbReference type="Proteomes" id="UP000762676">
    <property type="component" value="Unassembled WGS sequence"/>
</dbReference>
<keyword evidence="1" id="KW-1015">Disulfide bond</keyword>
<dbReference type="InterPro" id="IPR016186">
    <property type="entry name" value="C-type_lectin-like/link_sf"/>
</dbReference>
<dbReference type="SUPFAM" id="SSF56436">
    <property type="entry name" value="C-type lectin-like"/>
    <property type="match status" value="1"/>
</dbReference>
<dbReference type="SMART" id="SM00034">
    <property type="entry name" value="CLECT"/>
    <property type="match status" value="1"/>
</dbReference>
<sequence>MGESVKHNLHLLVFLSGSILYLEGPPTVNGYENSWFKKTDPSSLLPYLPNRITWSIWTDIPDVLTCAYLTLKTFPVSQGFLYDVASGRCCPLAWLEGASAPEALAVQPSEGILYFTTTDLCDNDFQIMEIGTTGELACLRYFDNDPKNYEDARTHCSSLGAYLVSVKTVGKLELIGSFVTKEKTWVGLDDFITEGKYVWAIGGNALTYIQVRLLFAFGEPNDINGNEDCVEFKRSDQRLNDVDCTYIHDYVCEKPLPAILRRRTGTRQSFRRNIYG</sequence>
<dbReference type="InterPro" id="IPR050111">
    <property type="entry name" value="C-type_lectin/snaclec_domain"/>
</dbReference>
<organism evidence="4 5">
    <name type="scientific">Elysia marginata</name>
    <dbReference type="NCBI Taxonomy" id="1093978"/>
    <lineage>
        <taxon>Eukaryota</taxon>
        <taxon>Metazoa</taxon>
        <taxon>Spiralia</taxon>
        <taxon>Lophotrochozoa</taxon>
        <taxon>Mollusca</taxon>
        <taxon>Gastropoda</taxon>
        <taxon>Heterobranchia</taxon>
        <taxon>Euthyneura</taxon>
        <taxon>Panpulmonata</taxon>
        <taxon>Sacoglossa</taxon>
        <taxon>Placobranchoidea</taxon>
        <taxon>Plakobranchidae</taxon>
        <taxon>Elysia</taxon>
    </lineage>
</organism>
<comment type="caution">
    <text evidence="4">The sequence shown here is derived from an EMBL/GenBank/DDBJ whole genome shotgun (WGS) entry which is preliminary data.</text>
</comment>
<dbReference type="InterPro" id="IPR018378">
    <property type="entry name" value="C-type_lectin_CS"/>
</dbReference>
<dbReference type="CDD" id="cd00037">
    <property type="entry name" value="CLECT"/>
    <property type="match status" value="1"/>
</dbReference>
<dbReference type="PROSITE" id="PS50041">
    <property type="entry name" value="C_TYPE_LECTIN_2"/>
    <property type="match status" value="1"/>
</dbReference>
<feature type="domain" description="C-type lectin" evidence="3">
    <location>
        <begin position="138"/>
        <end position="253"/>
    </location>
</feature>
<dbReference type="Pfam" id="PF00059">
    <property type="entry name" value="Lectin_C"/>
    <property type="match status" value="1"/>
</dbReference>
<feature type="signal peptide" evidence="2">
    <location>
        <begin position="1"/>
        <end position="30"/>
    </location>
</feature>
<evidence type="ECO:0000259" key="3">
    <source>
        <dbReference type="PROSITE" id="PS50041"/>
    </source>
</evidence>
<dbReference type="EMBL" id="BMAT01012398">
    <property type="protein sequence ID" value="GFR91525.1"/>
    <property type="molecule type" value="Genomic_DNA"/>
</dbReference>
<dbReference type="PANTHER" id="PTHR22803">
    <property type="entry name" value="MANNOSE, PHOSPHOLIPASE, LECTIN RECEPTOR RELATED"/>
    <property type="match status" value="1"/>
</dbReference>
<feature type="chain" id="PRO_5043831272" evidence="2">
    <location>
        <begin position="31"/>
        <end position="276"/>
    </location>
</feature>
<keyword evidence="2" id="KW-0732">Signal</keyword>
<proteinExistence type="predicted"/>
<keyword evidence="5" id="KW-1185">Reference proteome</keyword>
<name>A0AAV4H242_9GAST</name>
<dbReference type="Gene3D" id="3.10.100.10">
    <property type="entry name" value="Mannose-Binding Protein A, subunit A"/>
    <property type="match status" value="1"/>
</dbReference>
<accession>A0AAV4H242</accession>
<dbReference type="PROSITE" id="PS00615">
    <property type="entry name" value="C_TYPE_LECTIN_1"/>
    <property type="match status" value="1"/>
</dbReference>
<evidence type="ECO:0000256" key="2">
    <source>
        <dbReference type="SAM" id="SignalP"/>
    </source>
</evidence>
<evidence type="ECO:0000256" key="1">
    <source>
        <dbReference type="ARBA" id="ARBA00023157"/>
    </source>
</evidence>
<gene>
    <name evidence="4" type="ORF">ElyMa_006178200</name>
</gene>
<reference evidence="4 5" key="1">
    <citation type="journal article" date="2021" name="Elife">
        <title>Chloroplast acquisition without the gene transfer in kleptoplastic sea slugs, Plakobranchus ocellatus.</title>
        <authorList>
            <person name="Maeda T."/>
            <person name="Takahashi S."/>
            <person name="Yoshida T."/>
            <person name="Shimamura S."/>
            <person name="Takaki Y."/>
            <person name="Nagai Y."/>
            <person name="Toyoda A."/>
            <person name="Suzuki Y."/>
            <person name="Arimoto A."/>
            <person name="Ishii H."/>
            <person name="Satoh N."/>
            <person name="Nishiyama T."/>
            <person name="Hasebe M."/>
            <person name="Maruyama T."/>
            <person name="Minagawa J."/>
            <person name="Obokata J."/>
            <person name="Shigenobu S."/>
        </authorList>
    </citation>
    <scope>NUCLEOTIDE SEQUENCE [LARGE SCALE GENOMIC DNA]</scope>
</reference>
<dbReference type="InterPro" id="IPR016187">
    <property type="entry name" value="CTDL_fold"/>
</dbReference>